<organism evidence="7">
    <name type="scientific">Trieres chinensis</name>
    <name type="common">Marine centric diatom</name>
    <name type="synonym">Odontella sinensis</name>
    <dbReference type="NCBI Taxonomy" id="1514140"/>
    <lineage>
        <taxon>Eukaryota</taxon>
        <taxon>Sar</taxon>
        <taxon>Stramenopiles</taxon>
        <taxon>Ochrophyta</taxon>
        <taxon>Bacillariophyta</taxon>
        <taxon>Mediophyceae</taxon>
        <taxon>Biddulphiophycidae</taxon>
        <taxon>Eupodiscales</taxon>
        <taxon>Parodontellaceae</taxon>
        <taxon>Trieres</taxon>
    </lineage>
</organism>
<dbReference type="GO" id="GO:0005739">
    <property type="term" value="C:mitochondrion"/>
    <property type="evidence" value="ECO:0007669"/>
    <property type="project" value="UniProtKB-SubCell"/>
</dbReference>
<proteinExistence type="inferred from homology"/>
<feature type="compositionally biased region" description="Acidic residues" evidence="5">
    <location>
        <begin position="113"/>
        <end position="126"/>
    </location>
</feature>
<feature type="domain" description="TLDc" evidence="6">
    <location>
        <begin position="183"/>
        <end position="366"/>
    </location>
</feature>
<dbReference type="SMART" id="SM00584">
    <property type="entry name" value="TLDc"/>
    <property type="match status" value="1"/>
</dbReference>
<dbReference type="AlphaFoldDB" id="A0A7S2E797"/>
<dbReference type="EMBL" id="HBGO01000771">
    <property type="protein sequence ID" value="CAD9319341.1"/>
    <property type="molecule type" value="Transcribed_RNA"/>
</dbReference>
<comment type="similarity">
    <text evidence="2">Belongs to the OXR1 family.</text>
</comment>
<evidence type="ECO:0000256" key="1">
    <source>
        <dbReference type="ARBA" id="ARBA00004173"/>
    </source>
</evidence>
<sequence>MILKCHPSEADDIVCNQMVDDHLCPLAPFCCMIAPFLTTLTAVQKRELTKMRMNQDSSWEIDKGSSALEQKLQAVRGATKIERRVAAESAWGGVAGVAGICSAGSDSGGEVGSADDDEYYEGEGEDDHGKPHIKVSSPHSTPSGDGLAVDVDVPDDGDDTEEFVRIVIDPEPKTRDGDSPVPFLLKESHMRQIALRVLPPAIMLNRWARLYSLLRDGDSFDAFLRLTKDTQRSLLVVRTANGDIFGAYSDSPFEVKSQSLAAQFYGSAQACLWTLDTEGSGEKVGGDGEGTIKAYKWTGANRYIQLVDIRHKMIAFGGGGNAGEFGLCVEDDFQRGTTGPCGTFGNDPLCDQPTFEIVDLECWGFLSGFG</sequence>
<dbReference type="Pfam" id="PF07534">
    <property type="entry name" value="TLD"/>
    <property type="match status" value="1"/>
</dbReference>
<evidence type="ECO:0000259" key="6">
    <source>
        <dbReference type="PROSITE" id="PS51886"/>
    </source>
</evidence>
<accession>A0A7S2E797</accession>
<evidence type="ECO:0000256" key="3">
    <source>
        <dbReference type="ARBA" id="ARBA00023128"/>
    </source>
</evidence>
<name>A0A7S2E797_TRICV</name>
<dbReference type="PANTHER" id="PTHR23354">
    <property type="entry name" value="NUCLEOLAR PROTEIN 7/ESTROGEN RECEPTOR COACTIVATOR-RELATED"/>
    <property type="match status" value="1"/>
</dbReference>
<evidence type="ECO:0000313" key="7">
    <source>
        <dbReference type="EMBL" id="CAD9319341.1"/>
    </source>
</evidence>
<reference evidence="7" key="1">
    <citation type="submission" date="2021-01" db="EMBL/GenBank/DDBJ databases">
        <authorList>
            <person name="Corre E."/>
            <person name="Pelletier E."/>
            <person name="Niang G."/>
            <person name="Scheremetjew M."/>
            <person name="Finn R."/>
            <person name="Kale V."/>
            <person name="Holt S."/>
            <person name="Cochrane G."/>
            <person name="Meng A."/>
            <person name="Brown T."/>
            <person name="Cohen L."/>
        </authorList>
    </citation>
    <scope>NUCLEOTIDE SEQUENCE</scope>
    <source>
        <strain evidence="7">Grunow 1884</strain>
    </source>
</reference>
<keyword evidence="3" id="KW-0496">Mitochondrion</keyword>
<feature type="region of interest" description="Disordered" evidence="5">
    <location>
        <begin position="105"/>
        <end position="157"/>
    </location>
</feature>
<dbReference type="PANTHER" id="PTHR23354:SF62">
    <property type="entry name" value="MUSTARD, ISOFORM V"/>
    <property type="match status" value="1"/>
</dbReference>
<evidence type="ECO:0000256" key="5">
    <source>
        <dbReference type="SAM" id="MobiDB-lite"/>
    </source>
</evidence>
<comment type="subcellular location">
    <subcellularLocation>
        <location evidence="1">Mitochondrion</location>
    </subcellularLocation>
</comment>
<protein>
    <recommendedName>
        <fullName evidence="4">Oxidation resistance protein 1</fullName>
    </recommendedName>
</protein>
<evidence type="ECO:0000256" key="2">
    <source>
        <dbReference type="ARBA" id="ARBA00009540"/>
    </source>
</evidence>
<evidence type="ECO:0000256" key="4">
    <source>
        <dbReference type="ARBA" id="ARBA00040604"/>
    </source>
</evidence>
<dbReference type="InterPro" id="IPR006571">
    <property type="entry name" value="TLDc_dom"/>
</dbReference>
<dbReference type="PROSITE" id="PS51886">
    <property type="entry name" value="TLDC"/>
    <property type="match status" value="1"/>
</dbReference>
<gene>
    <name evidence="7" type="ORF">OSIN01602_LOCUS415</name>
</gene>